<dbReference type="InterPro" id="IPR014541">
    <property type="entry name" value="Amdntrnsf_FN0238"/>
</dbReference>
<sequence length="171" mass="19702">MNIIREPAQSPSSIVMIRPHHFTVNVETAVDNAFQVKVTPQTELANLAYQEISRSAKLLSNYGIKVHMFEDKNSQAPDSVFPNNWFSTHPGGRIAVYPMKAPSRRLERRWDILEMLKYKYQVNDIIDYSGLEYDNLFLEGTGSMVLDHLNRIAYAAESHRTNLIVLKRFCK</sequence>
<name>A0A383CF82_9ZZZZ</name>
<dbReference type="AlphaFoldDB" id="A0A383CF82"/>
<protein>
    <recommendedName>
        <fullName evidence="2">Amidinotransferase</fullName>
    </recommendedName>
</protein>
<dbReference type="PANTHER" id="PTHR43224:SF1">
    <property type="entry name" value="AMIDINOTRANSFERASE"/>
    <property type="match status" value="1"/>
</dbReference>
<accession>A0A383CF82</accession>
<dbReference type="PANTHER" id="PTHR43224">
    <property type="entry name" value="AMIDINOTRANSFERASE"/>
    <property type="match status" value="1"/>
</dbReference>
<gene>
    <name evidence="1" type="ORF">METZ01_LOCUS483871</name>
</gene>
<dbReference type="EMBL" id="UINC01208468">
    <property type="protein sequence ID" value="SVE31017.1"/>
    <property type="molecule type" value="Genomic_DNA"/>
</dbReference>
<reference evidence="1" key="1">
    <citation type="submission" date="2018-05" db="EMBL/GenBank/DDBJ databases">
        <authorList>
            <person name="Lanie J.A."/>
            <person name="Ng W.-L."/>
            <person name="Kazmierczak K.M."/>
            <person name="Andrzejewski T.M."/>
            <person name="Davidsen T.M."/>
            <person name="Wayne K.J."/>
            <person name="Tettelin H."/>
            <person name="Glass J.I."/>
            <person name="Rusch D."/>
            <person name="Podicherti R."/>
            <person name="Tsui H.-C.T."/>
            <person name="Winkler M.E."/>
        </authorList>
    </citation>
    <scope>NUCLEOTIDE SEQUENCE</scope>
</reference>
<evidence type="ECO:0000313" key="1">
    <source>
        <dbReference type="EMBL" id="SVE31017.1"/>
    </source>
</evidence>
<dbReference type="SUPFAM" id="SSF55909">
    <property type="entry name" value="Pentein"/>
    <property type="match status" value="1"/>
</dbReference>
<proteinExistence type="predicted"/>
<dbReference type="Pfam" id="PF19420">
    <property type="entry name" value="DDAH_eukar"/>
    <property type="match status" value="1"/>
</dbReference>
<organism evidence="1">
    <name type="scientific">marine metagenome</name>
    <dbReference type="NCBI Taxonomy" id="408172"/>
    <lineage>
        <taxon>unclassified sequences</taxon>
        <taxon>metagenomes</taxon>
        <taxon>ecological metagenomes</taxon>
    </lineage>
</organism>
<feature type="non-terminal residue" evidence="1">
    <location>
        <position position="171"/>
    </location>
</feature>
<dbReference type="Gene3D" id="3.75.10.10">
    <property type="entry name" value="L-arginine/glycine Amidinotransferase, Chain A"/>
    <property type="match status" value="1"/>
</dbReference>
<evidence type="ECO:0008006" key="2">
    <source>
        <dbReference type="Google" id="ProtNLM"/>
    </source>
</evidence>